<dbReference type="PANTHER" id="PTHR11590">
    <property type="entry name" value="PROTEIN-GLUTAMINE GAMMA-GLUTAMYLTRANSFERASE"/>
    <property type="match status" value="1"/>
</dbReference>
<reference evidence="1" key="1">
    <citation type="submission" date="2022-08" db="UniProtKB">
        <authorList>
            <consortium name="EnsemblMetazoa"/>
        </authorList>
    </citation>
    <scope>IDENTIFICATION</scope>
    <source>
        <strain evidence="1">05x7-T-G4-1.051#20</strain>
    </source>
</reference>
<dbReference type="InterPro" id="IPR013783">
    <property type="entry name" value="Ig-like_fold"/>
</dbReference>
<proteinExistence type="predicted"/>
<accession>A0A8W8K875</accession>
<dbReference type="GO" id="GO:0003810">
    <property type="term" value="F:protein-glutamine gamma-glutamyltransferase activity"/>
    <property type="evidence" value="ECO:0007669"/>
    <property type="project" value="InterPro"/>
</dbReference>
<dbReference type="SUPFAM" id="SSF49309">
    <property type="entry name" value="Transglutaminase, two C-terminal domains"/>
    <property type="match status" value="1"/>
</dbReference>
<dbReference type="InterPro" id="IPR036238">
    <property type="entry name" value="Transglutaminase_C_sf"/>
</dbReference>
<name>A0A8W8K875_MAGGI</name>
<evidence type="ECO:0000313" key="1">
    <source>
        <dbReference type="EnsemblMetazoa" id="G22387.26:cds"/>
    </source>
</evidence>
<dbReference type="InterPro" id="IPR050779">
    <property type="entry name" value="Transglutaminase"/>
</dbReference>
<evidence type="ECO:0000313" key="2">
    <source>
        <dbReference type="Proteomes" id="UP000005408"/>
    </source>
</evidence>
<protein>
    <submittedName>
        <fullName evidence="1">Uncharacterized protein</fullName>
    </submittedName>
</protein>
<keyword evidence="2" id="KW-1185">Reference proteome</keyword>
<dbReference type="EnsemblMetazoa" id="G22387.26">
    <property type="protein sequence ID" value="G22387.26:cds"/>
    <property type="gene ID" value="G22387"/>
</dbReference>
<dbReference type="AlphaFoldDB" id="A0A8W8K875"/>
<organism evidence="1 2">
    <name type="scientific">Magallana gigas</name>
    <name type="common">Pacific oyster</name>
    <name type="synonym">Crassostrea gigas</name>
    <dbReference type="NCBI Taxonomy" id="29159"/>
    <lineage>
        <taxon>Eukaryota</taxon>
        <taxon>Metazoa</taxon>
        <taxon>Spiralia</taxon>
        <taxon>Lophotrochozoa</taxon>
        <taxon>Mollusca</taxon>
        <taxon>Bivalvia</taxon>
        <taxon>Autobranchia</taxon>
        <taxon>Pteriomorphia</taxon>
        <taxon>Ostreida</taxon>
        <taxon>Ostreoidea</taxon>
        <taxon>Ostreidae</taxon>
        <taxon>Magallana</taxon>
    </lineage>
</organism>
<dbReference type="Proteomes" id="UP000005408">
    <property type="component" value="Unassembled WGS sequence"/>
</dbReference>
<dbReference type="PANTHER" id="PTHR11590:SF40">
    <property type="entry name" value="HEMOCYTE PROTEIN-GLUTAMINE GAMMA-GLUTAMYLTRANSFERASE-LIKE PROTEIN"/>
    <property type="match status" value="1"/>
</dbReference>
<dbReference type="Gene3D" id="2.60.40.10">
    <property type="entry name" value="Immunoglobulins"/>
    <property type="match status" value="1"/>
</dbReference>
<sequence length="135" mass="14921">MYISGKNIDSGSMESTQVSFVLKKPQLVIQVPQTIEAKEDTEATIVFKNTTQLVLTQAEIAVEGSGLLAPQTIDISSPIKPGDEVKKTVVLHPRKPYYWGRELIATFTSKQIVDIETSADIKVIRQNKDNDSDSD</sequence>